<evidence type="ECO:0000313" key="3">
    <source>
        <dbReference type="EMBL" id="KAK4301982.1"/>
    </source>
</evidence>
<feature type="signal peptide" evidence="2">
    <location>
        <begin position="1"/>
        <end position="26"/>
    </location>
</feature>
<reference evidence="3" key="1">
    <citation type="submission" date="2023-11" db="EMBL/GenBank/DDBJ databases">
        <title>Genome assemblies of two species of porcelain crab, Petrolisthes cinctipes and Petrolisthes manimaculis (Anomura: Porcellanidae).</title>
        <authorList>
            <person name="Angst P."/>
        </authorList>
    </citation>
    <scope>NUCLEOTIDE SEQUENCE</scope>
    <source>
        <strain evidence="3">PB745_02</strain>
        <tissue evidence="3">Gill</tissue>
    </source>
</reference>
<feature type="compositionally biased region" description="Pro residues" evidence="1">
    <location>
        <begin position="77"/>
        <end position="86"/>
    </location>
</feature>
<feature type="compositionally biased region" description="Pro residues" evidence="1">
    <location>
        <begin position="56"/>
        <end position="69"/>
    </location>
</feature>
<dbReference type="EMBL" id="JAWZYT010002799">
    <property type="protein sequence ID" value="KAK4301982.1"/>
    <property type="molecule type" value="Genomic_DNA"/>
</dbReference>
<dbReference type="Proteomes" id="UP001292094">
    <property type="component" value="Unassembled WGS sequence"/>
</dbReference>
<sequence>MVRVSLRRGVVYLSAAAATCLLLVSVHQPGTVWLPVTPPPHPSLLHRQQQQQQQQVPPPHQPPPHPPPHPPEDPPDLDPPQSPPSPLTRLEDDPLDSDTQPRPLPPILRPRPLPNVSLATVPPSQRPWYLKGGELMPESPAEGEGWTRGLDLWPDEDPDDRIENQLMFVPPPPPPMEDHPDPAEDRAPPQLKKILMYNGMNSWGTEGRKGSVPQAQMSRGYLRPHW</sequence>
<evidence type="ECO:0000256" key="1">
    <source>
        <dbReference type="SAM" id="MobiDB-lite"/>
    </source>
</evidence>
<keyword evidence="2" id="KW-0732">Signal</keyword>
<evidence type="ECO:0000256" key="2">
    <source>
        <dbReference type="SAM" id="SignalP"/>
    </source>
</evidence>
<accession>A0AAE1TXY1</accession>
<name>A0AAE1TXY1_9EUCA</name>
<dbReference type="PRINTS" id="PR01217">
    <property type="entry name" value="PRICHEXTENSN"/>
</dbReference>
<dbReference type="AlphaFoldDB" id="A0AAE1TXY1"/>
<feature type="region of interest" description="Disordered" evidence="1">
    <location>
        <begin position="200"/>
        <end position="226"/>
    </location>
</feature>
<keyword evidence="4" id="KW-1185">Reference proteome</keyword>
<proteinExistence type="predicted"/>
<feature type="region of interest" description="Disordered" evidence="1">
    <location>
        <begin position="168"/>
        <end position="187"/>
    </location>
</feature>
<feature type="compositionally biased region" description="Basic and acidic residues" evidence="1">
    <location>
        <begin position="176"/>
        <end position="187"/>
    </location>
</feature>
<feature type="region of interest" description="Disordered" evidence="1">
    <location>
        <begin position="37"/>
        <end position="160"/>
    </location>
</feature>
<organism evidence="3 4">
    <name type="scientific">Petrolisthes manimaculis</name>
    <dbReference type="NCBI Taxonomy" id="1843537"/>
    <lineage>
        <taxon>Eukaryota</taxon>
        <taxon>Metazoa</taxon>
        <taxon>Ecdysozoa</taxon>
        <taxon>Arthropoda</taxon>
        <taxon>Crustacea</taxon>
        <taxon>Multicrustacea</taxon>
        <taxon>Malacostraca</taxon>
        <taxon>Eumalacostraca</taxon>
        <taxon>Eucarida</taxon>
        <taxon>Decapoda</taxon>
        <taxon>Pleocyemata</taxon>
        <taxon>Anomura</taxon>
        <taxon>Galatheoidea</taxon>
        <taxon>Porcellanidae</taxon>
        <taxon>Petrolisthes</taxon>
    </lineage>
</organism>
<feature type="compositionally biased region" description="Pro residues" evidence="1">
    <location>
        <begin position="102"/>
        <end position="113"/>
    </location>
</feature>
<gene>
    <name evidence="3" type="ORF">Pmani_025903</name>
</gene>
<evidence type="ECO:0000313" key="4">
    <source>
        <dbReference type="Proteomes" id="UP001292094"/>
    </source>
</evidence>
<feature type="compositionally biased region" description="Low complexity" evidence="1">
    <location>
        <begin position="43"/>
        <end position="55"/>
    </location>
</feature>
<protein>
    <submittedName>
        <fullName evidence="3">Uncharacterized protein</fullName>
    </submittedName>
</protein>
<comment type="caution">
    <text evidence="3">The sequence shown here is derived from an EMBL/GenBank/DDBJ whole genome shotgun (WGS) entry which is preliminary data.</text>
</comment>
<feature type="chain" id="PRO_5042186573" evidence="2">
    <location>
        <begin position="27"/>
        <end position="226"/>
    </location>
</feature>